<evidence type="ECO:0000256" key="1">
    <source>
        <dbReference type="ARBA" id="ARBA00023015"/>
    </source>
</evidence>
<evidence type="ECO:0000256" key="2">
    <source>
        <dbReference type="ARBA" id="ARBA00023125"/>
    </source>
</evidence>
<dbReference type="RefSeq" id="WP_294199890.1">
    <property type="nucleotide sequence ID" value="NZ_CP154834.1"/>
</dbReference>
<dbReference type="PROSITE" id="PS01124">
    <property type="entry name" value="HTH_ARAC_FAMILY_2"/>
    <property type="match status" value="1"/>
</dbReference>
<dbReference type="Gene3D" id="1.10.10.60">
    <property type="entry name" value="Homeodomain-like"/>
    <property type="match status" value="1"/>
</dbReference>
<organism evidence="5 6">
    <name type="scientific">Chryseobacterium endophyticum</name>
    <dbReference type="NCBI Taxonomy" id="1854762"/>
    <lineage>
        <taxon>Bacteria</taxon>
        <taxon>Pseudomonadati</taxon>
        <taxon>Bacteroidota</taxon>
        <taxon>Flavobacteriia</taxon>
        <taxon>Flavobacteriales</taxon>
        <taxon>Weeksellaceae</taxon>
        <taxon>Chryseobacterium group</taxon>
        <taxon>Chryseobacterium</taxon>
    </lineage>
</organism>
<dbReference type="PANTHER" id="PTHR43280">
    <property type="entry name" value="ARAC-FAMILY TRANSCRIPTIONAL REGULATOR"/>
    <property type="match status" value="1"/>
</dbReference>
<keyword evidence="6" id="KW-1185">Reference proteome</keyword>
<reference evidence="5 6" key="1">
    <citation type="submission" date="2024-04" db="EMBL/GenBank/DDBJ databases">
        <title>Genome sequencing and assembly of rice foliar adapted Chryseobacterium endophyticum OsEnb-ALM-A6.</title>
        <authorList>
            <person name="Kumar S."/>
            <person name="Javed M."/>
            <person name="Chouhan V."/>
            <person name="Charishma K."/>
            <person name="Patel A."/>
            <person name="Kumar M."/>
            <person name="Sahu K.P."/>
            <person name="Kumar A."/>
        </authorList>
    </citation>
    <scope>NUCLEOTIDE SEQUENCE [LARGE SCALE GENOMIC DNA]</scope>
    <source>
        <strain evidence="5 6">OsEnb-ALM-A6</strain>
    </source>
</reference>
<name>A0AAU6WVU4_9FLAO</name>
<accession>A0AAU6WVU4</accession>
<dbReference type="SMART" id="SM00342">
    <property type="entry name" value="HTH_ARAC"/>
    <property type="match status" value="1"/>
</dbReference>
<sequence>MEQLFNIISTDTLGKDMALISDMNGIAISQEAFLVKEYLKTTNSPYFVEEIALILVRNGNARIRINLDEVSISKNTIVILTPNYIVEMLEYNEILEADLLLFKYDVVADLPLTKDLGSIGDIFNKSPSLALNNQDFKEISDLYAVLAYHCNKQKIYKSEVAKNLLYALCYMVVEFYQARISSQTQPVNRPEIIYKNFYSLLCIHYKEERSIKFYADKLNITPKYFSKTIKQISKKNASDLIDEMVIMGAKALLKCTDQSVQQISTEFNFPNPSFFGTFFKRKTGITTLQYRKQHL</sequence>
<gene>
    <name evidence="5" type="ORF">AAFP95_09200</name>
</gene>
<dbReference type="InterPro" id="IPR018060">
    <property type="entry name" value="HTH_AraC"/>
</dbReference>
<keyword evidence="2" id="KW-0238">DNA-binding</keyword>
<dbReference type="InterPro" id="IPR009057">
    <property type="entry name" value="Homeodomain-like_sf"/>
</dbReference>
<keyword evidence="1" id="KW-0805">Transcription regulation</keyword>
<dbReference type="PANTHER" id="PTHR43280:SF32">
    <property type="entry name" value="TRANSCRIPTIONAL REGULATORY PROTEIN"/>
    <property type="match status" value="1"/>
</dbReference>
<dbReference type="Proteomes" id="UP001463665">
    <property type="component" value="Chromosome"/>
</dbReference>
<protein>
    <submittedName>
        <fullName evidence="5">Helix-turn-helix domain-containing protein</fullName>
    </submittedName>
</protein>
<dbReference type="Pfam" id="PF12833">
    <property type="entry name" value="HTH_18"/>
    <property type="match status" value="1"/>
</dbReference>
<evidence type="ECO:0000259" key="4">
    <source>
        <dbReference type="PROSITE" id="PS01124"/>
    </source>
</evidence>
<dbReference type="GO" id="GO:0043565">
    <property type="term" value="F:sequence-specific DNA binding"/>
    <property type="evidence" value="ECO:0007669"/>
    <property type="project" value="InterPro"/>
</dbReference>
<dbReference type="SUPFAM" id="SSF46689">
    <property type="entry name" value="Homeodomain-like"/>
    <property type="match status" value="1"/>
</dbReference>
<evidence type="ECO:0000313" key="6">
    <source>
        <dbReference type="Proteomes" id="UP001463665"/>
    </source>
</evidence>
<keyword evidence="3" id="KW-0804">Transcription</keyword>
<proteinExistence type="predicted"/>
<dbReference type="AlphaFoldDB" id="A0AAU6WVU4"/>
<evidence type="ECO:0000313" key="5">
    <source>
        <dbReference type="EMBL" id="XAO75967.1"/>
    </source>
</evidence>
<evidence type="ECO:0000256" key="3">
    <source>
        <dbReference type="ARBA" id="ARBA00023163"/>
    </source>
</evidence>
<dbReference type="EMBL" id="CP154834">
    <property type="protein sequence ID" value="XAO75967.1"/>
    <property type="molecule type" value="Genomic_DNA"/>
</dbReference>
<feature type="domain" description="HTH araC/xylS-type" evidence="4">
    <location>
        <begin position="195"/>
        <end position="293"/>
    </location>
</feature>
<dbReference type="GO" id="GO:0003700">
    <property type="term" value="F:DNA-binding transcription factor activity"/>
    <property type="evidence" value="ECO:0007669"/>
    <property type="project" value="InterPro"/>
</dbReference>